<feature type="region of interest" description="Disordered" evidence="5">
    <location>
        <begin position="492"/>
        <end position="522"/>
    </location>
</feature>
<dbReference type="Pfam" id="PF00271">
    <property type="entry name" value="Helicase_C"/>
    <property type="match status" value="1"/>
</dbReference>
<evidence type="ECO:0000259" key="6">
    <source>
        <dbReference type="PROSITE" id="PS51192"/>
    </source>
</evidence>
<dbReference type="GO" id="GO:0003677">
    <property type="term" value="F:DNA binding"/>
    <property type="evidence" value="ECO:0007669"/>
    <property type="project" value="InterPro"/>
</dbReference>
<feature type="compositionally biased region" description="Polar residues" evidence="5">
    <location>
        <begin position="506"/>
        <end position="522"/>
    </location>
</feature>
<dbReference type="InterPro" id="IPR041635">
    <property type="entry name" value="Type_ISP_LLaBIII_C"/>
</dbReference>
<organism evidence="7 8">
    <name type="scientific">Candidatus Venteria ishoeyi</name>
    <dbReference type="NCBI Taxonomy" id="1899563"/>
    <lineage>
        <taxon>Bacteria</taxon>
        <taxon>Pseudomonadati</taxon>
        <taxon>Pseudomonadota</taxon>
        <taxon>Gammaproteobacteria</taxon>
        <taxon>Thiotrichales</taxon>
        <taxon>Thiotrichaceae</taxon>
        <taxon>Venteria</taxon>
    </lineage>
</organism>
<comment type="similarity">
    <text evidence="1">Belongs to the N(4)/N(6)-methyltransferase family.</text>
</comment>
<dbReference type="Pfam" id="PF04851">
    <property type="entry name" value="ResIII"/>
    <property type="match status" value="1"/>
</dbReference>
<keyword evidence="8" id="KW-1185">Reference proteome</keyword>
<accession>A0A1H6FAP1</accession>
<dbReference type="Pfam" id="PF18135">
    <property type="entry name" value="Type_ISP_C"/>
    <property type="match status" value="1"/>
</dbReference>
<dbReference type="SMART" id="SM00490">
    <property type="entry name" value="HELICc"/>
    <property type="match status" value="1"/>
</dbReference>
<protein>
    <submittedName>
        <fullName evidence="7">Type III restriction enzyme, res subunit</fullName>
    </submittedName>
</protein>
<dbReference type="EMBL" id="FMSV02000503">
    <property type="protein sequence ID" value="SEH06693.1"/>
    <property type="molecule type" value="Genomic_DNA"/>
</dbReference>
<dbReference type="InterPro" id="IPR002052">
    <property type="entry name" value="DNA_methylase_N6_adenine_CS"/>
</dbReference>
<dbReference type="GO" id="GO:0008170">
    <property type="term" value="F:N-methyltransferase activity"/>
    <property type="evidence" value="ECO:0007669"/>
    <property type="project" value="InterPro"/>
</dbReference>
<dbReference type="Pfam" id="PF02384">
    <property type="entry name" value="N6_Mtase"/>
    <property type="match status" value="1"/>
</dbReference>
<dbReference type="PROSITE" id="PS00092">
    <property type="entry name" value="N6_MTASE"/>
    <property type="match status" value="1"/>
</dbReference>
<reference evidence="7 8" key="1">
    <citation type="submission" date="2016-10" db="EMBL/GenBank/DDBJ databases">
        <authorList>
            <person name="de Groot N.N."/>
        </authorList>
    </citation>
    <scope>NUCLEOTIDE SEQUENCE [LARGE SCALE GENOMIC DNA]</scope>
    <source>
        <strain evidence="7">MBHS1</strain>
    </source>
</reference>
<dbReference type="InterPro" id="IPR027417">
    <property type="entry name" value="P-loop_NTPase"/>
</dbReference>
<dbReference type="CDD" id="cd18785">
    <property type="entry name" value="SF2_C"/>
    <property type="match status" value="1"/>
</dbReference>
<gene>
    <name evidence="7" type="ORF">MBHS_02558</name>
</gene>
<dbReference type="InterPro" id="IPR053980">
    <property type="entry name" value="ISP_coupler"/>
</dbReference>
<dbReference type="InterPro" id="IPR050742">
    <property type="entry name" value="Helicase_Restrict-Modif_Enz"/>
</dbReference>
<dbReference type="InterPro" id="IPR003356">
    <property type="entry name" value="DNA_methylase_A-5"/>
</dbReference>
<proteinExistence type="inferred from homology"/>
<dbReference type="GO" id="GO:0016787">
    <property type="term" value="F:hydrolase activity"/>
    <property type="evidence" value="ECO:0007669"/>
    <property type="project" value="InterPro"/>
</dbReference>
<dbReference type="PANTHER" id="PTHR47396">
    <property type="entry name" value="TYPE I RESTRICTION ENZYME ECOKI R PROTEIN"/>
    <property type="match status" value="1"/>
</dbReference>
<dbReference type="SMART" id="SM00487">
    <property type="entry name" value="DEXDc"/>
    <property type="match status" value="1"/>
</dbReference>
<keyword evidence="4" id="KW-0680">Restriction system</keyword>
<keyword evidence="2" id="KW-0489">Methyltransferase</keyword>
<sequence>MIAGFSKQNEVLHKAVDNTVAGFEQADRGKLIMACGTGKTFTSLKIAEEMAKSTGDHGFVLFLVPSISLLSQTLREWSAECQLSLHNFTVCSDTKVGKTQEDIKTHDLALPATTDPEKLASHIKQAGKRQLNVVFSTYQSIQVIAESQQQYDTPEFDLIICDEAHRTTGATLADKEESKFVRIHDENYIQGKKRLYMTATPRLYDDSAKSKAQENNASLCSMDDESLYGKEFHRLGFSEAVSSGLLSDYKVMVLAVDEKYVSKTFQTQLADDDNQLNLEDAVKITGCWNGLSKRMARDLDGNVLAGDNSPMRRAVAFCQNIKASKQITSQFADIVSEYHQTHEDNDNLLHCEVDHVDGTFNALARNQRLDWLKAESQGNTCRILSNARCLSEGVDVPALDAVMFLTPRNSVVDVVQSVGRVMRKADGKQYGYIILPIGIPADLTPEEALRDNKKYKVVWQVLQALRAHDDRFNATVNKLELNQSKPDNIQVIGVTGGDADDDGGTPSENDTNKSNDTGQQGVLNFPHIDEWRDAIYAKIVQKCGQRRYWEDWAKDIAAIAERHISRIKALLESLPQHKATFDTFLQGLRNNLNPAISTDDAIEMLAQHLITQPVFDALFEDYDFTQHNPVSQAMQAMLDVLHEQSLRKETATLERFYASVKMRAKGIDNATGKQKIIVELYDKFFRAAFPRMAERLGIVYTPTEVVDFIIHSTDAALQQEFGKGLSDQGVHILDPFTGTGTFMARLLQSGLIKPEDLQRKYQQELHANELVLLAYYIAAVNIEAAYHGAAGGDYQPFNGIVLTDTFQMTEGRGDMQGWVDAMLPANSDRAKQQNKQVIQVIVGNPPYSAKQTSENDNNKNLQYPNLDSGIRDTYAACSSATNKNSLYDSYIRAIRWASDRIADKGIVCFVTNGSFIDSNAMDGLRQSLTDEFNSIYCFNLRGNARTSGEERRKERGNVFGEGTRTNIAITLLVKNPEKGKNCQLFYHDIGDYLSQKEKLNIIDDFHSIQGIDWKTLKPNAAHDWINQRDPAFDKFISLGDKKDKAGKVIFSDYSRGIATSRDTWTYHFNKQQLENNMQQMIDFYNAQVAEYKALQNKSISVDKFINTDATKISWSVSLKNNLGKEITHSLNKSSVVCDMYRPYCKQWVYFDKNFNDRRYQMPRIFPKPELKNLVIYVSGIGAGGKDASALIVDTLPDLNMQHSGGQGFPLYTYEKIESSGDLFGIADEYIKQDAIPDSILAEFQKTYTDTGISKKDIFYYVYGLMHSPEYKTRFAANLKKELPRIPFAQDFWAFSKAGRELADWHINYESIDPYPVQESAADMLEDKTSFYRVQKMQFAKKGKEKDKTTIIYNSRIILSNIPLQAYDYIVNGKPALEWLIDRYQVTIDKKSGIKNDPNDWSEDPRYIIDLVKRIVRVSLESVRIVESLPPLNEQV</sequence>
<dbReference type="SUPFAM" id="SSF52540">
    <property type="entry name" value="P-loop containing nucleoside triphosphate hydrolases"/>
    <property type="match status" value="1"/>
</dbReference>
<dbReference type="Proteomes" id="UP000236724">
    <property type="component" value="Unassembled WGS sequence"/>
</dbReference>
<dbReference type="InterPro" id="IPR014001">
    <property type="entry name" value="Helicase_ATP-bd"/>
</dbReference>
<feature type="domain" description="Helicase ATP-binding" evidence="6">
    <location>
        <begin position="20"/>
        <end position="219"/>
    </location>
</feature>
<dbReference type="PRINTS" id="PR00507">
    <property type="entry name" value="N12N6MTFRASE"/>
</dbReference>
<dbReference type="PROSITE" id="PS51192">
    <property type="entry name" value="HELICASE_ATP_BIND_1"/>
    <property type="match status" value="1"/>
</dbReference>
<dbReference type="InterPro" id="IPR006935">
    <property type="entry name" value="Helicase/UvrB_N"/>
</dbReference>
<evidence type="ECO:0000256" key="2">
    <source>
        <dbReference type="ARBA" id="ARBA00022603"/>
    </source>
</evidence>
<dbReference type="GO" id="GO:0009307">
    <property type="term" value="P:DNA restriction-modification system"/>
    <property type="evidence" value="ECO:0007669"/>
    <property type="project" value="UniProtKB-KW"/>
</dbReference>
<dbReference type="GO" id="GO:0005829">
    <property type="term" value="C:cytosol"/>
    <property type="evidence" value="ECO:0007669"/>
    <property type="project" value="TreeGrafter"/>
</dbReference>
<dbReference type="InterPro" id="IPR029063">
    <property type="entry name" value="SAM-dependent_MTases_sf"/>
</dbReference>
<evidence type="ECO:0000256" key="3">
    <source>
        <dbReference type="ARBA" id="ARBA00022679"/>
    </source>
</evidence>
<evidence type="ECO:0000313" key="7">
    <source>
        <dbReference type="EMBL" id="SEH06693.1"/>
    </source>
</evidence>
<dbReference type="Pfam" id="PF22240">
    <property type="entry name" value="ISP_coupler"/>
    <property type="match status" value="1"/>
</dbReference>
<dbReference type="Gene3D" id="3.40.50.300">
    <property type="entry name" value="P-loop containing nucleotide triphosphate hydrolases"/>
    <property type="match status" value="2"/>
</dbReference>
<evidence type="ECO:0000256" key="4">
    <source>
        <dbReference type="ARBA" id="ARBA00022747"/>
    </source>
</evidence>
<keyword evidence="3" id="KW-0808">Transferase</keyword>
<dbReference type="GO" id="GO:0032259">
    <property type="term" value="P:methylation"/>
    <property type="evidence" value="ECO:0007669"/>
    <property type="project" value="UniProtKB-KW"/>
</dbReference>
<dbReference type="GO" id="GO:0005524">
    <property type="term" value="F:ATP binding"/>
    <property type="evidence" value="ECO:0007669"/>
    <property type="project" value="InterPro"/>
</dbReference>
<dbReference type="PANTHER" id="PTHR47396:SF1">
    <property type="entry name" value="ATP-DEPENDENT HELICASE IRC3-RELATED"/>
    <property type="match status" value="1"/>
</dbReference>
<dbReference type="InterPro" id="IPR001650">
    <property type="entry name" value="Helicase_C-like"/>
</dbReference>
<dbReference type="Gene3D" id="3.40.50.150">
    <property type="entry name" value="Vaccinia Virus protein VP39"/>
    <property type="match status" value="1"/>
</dbReference>
<name>A0A1H6FAP1_9GAMM</name>
<evidence type="ECO:0000256" key="1">
    <source>
        <dbReference type="ARBA" id="ARBA00006594"/>
    </source>
</evidence>
<evidence type="ECO:0000313" key="8">
    <source>
        <dbReference type="Proteomes" id="UP000236724"/>
    </source>
</evidence>
<evidence type="ECO:0000256" key="5">
    <source>
        <dbReference type="SAM" id="MobiDB-lite"/>
    </source>
</evidence>
<dbReference type="SUPFAM" id="SSF53335">
    <property type="entry name" value="S-adenosyl-L-methionine-dependent methyltransferases"/>
    <property type="match status" value="1"/>
</dbReference>